<feature type="compositionally biased region" description="Low complexity" evidence="1">
    <location>
        <begin position="143"/>
        <end position="162"/>
    </location>
</feature>
<feature type="domain" description="DUF7582" evidence="2">
    <location>
        <begin position="180"/>
        <end position="313"/>
    </location>
</feature>
<feature type="compositionally biased region" description="Pro residues" evidence="1">
    <location>
        <begin position="59"/>
        <end position="68"/>
    </location>
</feature>
<reference evidence="3 4" key="1">
    <citation type="submission" date="2016-03" db="EMBL/GenBank/DDBJ databases">
        <title>Comparative genomics of Pseudogymnoascus destructans, the fungus causing white-nose syndrome of bats.</title>
        <authorList>
            <person name="Palmer J.M."/>
            <person name="Drees K.P."/>
            <person name="Foster J.T."/>
            <person name="Lindner D.L."/>
        </authorList>
    </citation>
    <scope>NUCLEOTIDE SEQUENCE [LARGE SCALE GENOMIC DNA]</scope>
    <source>
        <strain evidence="3 4">UAMH 10579</strain>
    </source>
</reference>
<evidence type="ECO:0000256" key="1">
    <source>
        <dbReference type="SAM" id="MobiDB-lite"/>
    </source>
</evidence>
<dbReference type="Proteomes" id="UP000091956">
    <property type="component" value="Unassembled WGS sequence"/>
</dbReference>
<reference evidence="4" key="2">
    <citation type="journal article" date="2018" name="Nat. Commun.">
        <title>Extreme sensitivity to ultraviolet light in the fungal pathogen causing white-nose syndrome of bats.</title>
        <authorList>
            <person name="Palmer J.M."/>
            <person name="Drees K.P."/>
            <person name="Foster J.T."/>
            <person name="Lindner D.L."/>
        </authorList>
    </citation>
    <scope>NUCLEOTIDE SEQUENCE [LARGE SCALE GENOMIC DNA]</scope>
    <source>
        <strain evidence="4">UAMH 10579</strain>
    </source>
</reference>
<feature type="region of interest" description="Disordered" evidence="1">
    <location>
        <begin position="57"/>
        <end position="162"/>
    </location>
</feature>
<feature type="compositionally biased region" description="Low complexity" evidence="1">
    <location>
        <begin position="116"/>
        <end position="130"/>
    </location>
</feature>
<name>A0A1B8GUM8_9PEZI</name>
<feature type="region of interest" description="Disordered" evidence="1">
    <location>
        <begin position="331"/>
        <end position="352"/>
    </location>
</feature>
<dbReference type="OrthoDB" id="5350192at2759"/>
<evidence type="ECO:0000259" key="2">
    <source>
        <dbReference type="Pfam" id="PF24483"/>
    </source>
</evidence>
<gene>
    <name evidence="3" type="ORF">VE01_02959</name>
</gene>
<protein>
    <recommendedName>
        <fullName evidence="2">DUF7582 domain-containing protein</fullName>
    </recommendedName>
</protein>
<accession>A0A1B8GUM8</accession>
<feature type="compositionally biased region" description="Low complexity" evidence="1">
    <location>
        <begin position="69"/>
        <end position="106"/>
    </location>
</feature>
<dbReference type="RefSeq" id="XP_018133266.1">
    <property type="nucleotide sequence ID" value="XM_018272460.2"/>
</dbReference>
<dbReference type="AlphaFoldDB" id="A0A1B8GUM8"/>
<dbReference type="EMBL" id="KV460212">
    <property type="protein sequence ID" value="OBT99533.1"/>
    <property type="molecule type" value="Genomic_DNA"/>
</dbReference>
<sequence>MAIQKSRISGPIGVAPTPKVKANALPSQHIEAFEYISSRLIRKNINLSLVLVREDTPLPASPSPPLEPESPSSPTSSFFSRLSPTQSASSFSSASSASSTSSDTPSWPLPSPSSPVSPRSPRSPRSLFSPRIFTLPSSPRSPTHSMHSNSTGTSTSSLTPLTIPSTPHPVITLLHAIPPTPKAATTLTKILHKASLRFPFRFAVPAAQPTLTHRSLHQNTILFSSEGLTIVSLDRIYTLKHALATYSRLLSTGASAPAIALALARALSELRALIFAQSGRPVANTYLQRAYDHLRVSPFALRLVNAAFAALYKGSHPPISGVPEEAIRLAAPPTPKERRERESSTTVKSFRGPYCRGPVTPGGWGDITPVTRGEWGFVVGGWKGRGAVETC</sequence>
<dbReference type="STRING" id="342668.A0A1B8GUM8"/>
<organism evidence="3 4">
    <name type="scientific">Pseudogymnoascus verrucosus</name>
    <dbReference type="NCBI Taxonomy" id="342668"/>
    <lineage>
        <taxon>Eukaryota</taxon>
        <taxon>Fungi</taxon>
        <taxon>Dikarya</taxon>
        <taxon>Ascomycota</taxon>
        <taxon>Pezizomycotina</taxon>
        <taxon>Leotiomycetes</taxon>
        <taxon>Thelebolales</taxon>
        <taxon>Thelebolaceae</taxon>
        <taxon>Pseudogymnoascus</taxon>
    </lineage>
</organism>
<dbReference type="Pfam" id="PF24483">
    <property type="entry name" value="DUF7582"/>
    <property type="match status" value="1"/>
</dbReference>
<evidence type="ECO:0000313" key="3">
    <source>
        <dbReference type="EMBL" id="OBT99533.1"/>
    </source>
</evidence>
<dbReference type="GeneID" id="28836345"/>
<evidence type="ECO:0000313" key="4">
    <source>
        <dbReference type="Proteomes" id="UP000091956"/>
    </source>
</evidence>
<keyword evidence="4" id="KW-1185">Reference proteome</keyword>
<proteinExistence type="predicted"/>
<dbReference type="InterPro" id="IPR056004">
    <property type="entry name" value="DUF7582"/>
</dbReference>